<evidence type="ECO:0000313" key="3">
    <source>
        <dbReference type="Proteomes" id="UP001220324"/>
    </source>
</evidence>
<accession>A0AAD6GIY2</accession>
<comment type="caution">
    <text evidence="2">The sequence shown here is derived from an EMBL/GenBank/DDBJ whole genome shotgun (WGS) entry which is preliminary data.</text>
</comment>
<name>A0AAD6GIY2_9EURO</name>
<reference evidence="2 3" key="1">
    <citation type="journal article" date="2023" name="IMA Fungus">
        <title>Comparative genomic study of the Penicillium genus elucidates a diverse pangenome and 15 lateral gene transfer events.</title>
        <authorList>
            <person name="Petersen C."/>
            <person name="Sorensen T."/>
            <person name="Nielsen M.R."/>
            <person name="Sondergaard T.E."/>
            <person name="Sorensen J.L."/>
            <person name="Fitzpatrick D.A."/>
            <person name="Frisvad J.C."/>
            <person name="Nielsen K.L."/>
        </authorList>
    </citation>
    <scope>NUCLEOTIDE SEQUENCE [LARGE SCALE GENOMIC DNA]</scope>
    <source>
        <strain evidence="2 3">IBT 35679</strain>
    </source>
</reference>
<organism evidence="2 3">
    <name type="scientific">Penicillium frequentans</name>
    <dbReference type="NCBI Taxonomy" id="3151616"/>
    <lineage>
        <taxon>Eukaryota</taxon>
        <taxon>Fungi</taxon>
        <taxon>Dikarya</taxon>
        <taxon>Ascomycota</taxon>
        <taxon>Pezizomycotina</taxon>
        <taxon>Eurotiomycetes</taxon>
        <taxon>Eurotiomycetidae</taxon>
        <taxon>Eurotiales</taxon>
        <taxon>Aspergillaceae</taxon>
        <taxon>Penicillium</taxon>
    </lineage>
</organism>
<evidence type="ECO:0000256" key="1">
    <source>
        <dbReference type="SAM" id="MobiDB-lite"/>
    </source>
</evidence>
<keyword evidence="3" id="KW-1185">Reference proteome</keyword>
<proteinExistence type="predicted"/>
<protein>
    <submittedName>
        <fullName evidence="2">Uncharacterized protein</fullName>
    </submittedName>
</protein>
<dbReference type="Proteomes" id="UP001220324">
    <property type="component" value="Unassembled WGS sequence"/>
</dbReference>
<evidence type="ECO:0000313" key="2">
    <source>
        <dbReference type="EMBL" id="KAJ5547441.1"/>
    </source>
</evidence>
<sequence length="71" mass="8104">MSKINQVKESVWRKFVRSSKGSTQKNDAAPLITPTRQPPAREKESLGKLRVKEAPYSKVWIDSAWPTSYLT</sequence>
<dbReference type="EMBL" id="JAQIZZ010000003">
    <property type="protein sequence ID" value="KAJ5547441.1"/>
    <property type="molecule type" value="Genomic_DNA"/>
</dbReference>
<gene>
    <name evidence="2" type="ORF">N7494_005026</name>
</gene>
<dbReference type="AlphaFoldDB" id="A0AAD6GIY2"/>
<feature type="region of interest" description="Disordered" evidence="1">
    <location>
        <begin position="15"/>
        <end position="45"/>
    </location>
</feature>